<keyword evidence="3" id="KW-1185">Reference proteome</keyword>
<proteinExistence type="predicted"/>
<reference evidence="2 3" key="1">
    <citation type="submission" date="2019-05" db="EMBL/GenBank/DDBJ databases">
        <title>Another draft genome of Portunus trituberculatus and its Hox gene families provides insights of decapod evolution.</title>
        <authorList>
            <person name="Jeong J.-H."/>
            <person name="Song I."/>
            <person name="Kim S."/>
            <person name="Choi T."/>
            <person name="Kim D."/>
            <person name="Ryu S."/>
            <person name="Kim W."/>
        </authorList>
    </citation>
    <scope>NUCLEOTIDE SEQUENCE [LARGE SCALE GENOMIC DNA]</scope>
    <source>
        <tissue evidence="2">Muscle</tissue>
    </source>
</reference>
<evidence type="ECO:0000256" key="1">
    <source>
        <dbReference type="SAM" id="MobiDB-lite"/>
    </source>
</evidence>
<dbReference type="AlphaFoldDB" id="A0A5B7J9P3"/>
<comment type="caution">
    <text evidence="2">The sequence shown here is derived from an EMBL/GenBank/DDBJ whole genome shotgun (WGS) entry which is preliminary data.</text>
</comment>
<dbReference type="Proteomes" id="UP000324222">
    <property type="component" value="Unassembled WGS sequence"/>
</dbReference>
<evidence type="ECO:0000313" key="2">
    <source>
        <dbReference type="EMBL" id="MPC93460.1"/>
    </source>
</evidence>
<sequence>MTLTCWYVAASRISPIGIESLIDRLSSNRSLLNPLTYPSLPPTLSFTPSYSPPPSPSPSAPSDLTIQGRHNRKPLAGGGV</sequence>
<feature type="region of interest" description="Disordered" evidence="1">
    <location>
        <begin position="43"/>
        <end position="80"/>
    </location>
</feature>
<feature type="compositionally biased region" description="Pro residues" evidence="1">
    <location>
        <begin position="50"/>
        <end position="59"/>
    </location>
</feature>
<accession>A0A5B7J9P3</accession>
<dbReference type="EMBL" id="VSRR010094913">
    <property type="protein sequence ID" value="MPC93460.1"/>
    <property type="molecule type" value="Genomic_DNA"/>
</dbReference>
<name>A0A5B7J9P3_PORTR</name>
<evidence type="ECO:0000313" key="3">
    <source>
        <dbReference type="Proteomes" id="UP000324222"/>
    </source>
</evidence>
<organism evidence="2 3">
    <name type="scientific">Portunus trituberculatus</name>
    <name type="common">Swimming crab</name>
    <name type="synonym">Neptunus trituberculatus</name>
    <dbReference type="NCBI Taxonomy" id="210409"/>
    <lineage>
        <taxon>Eukaryota</taxon>
        <taxon>Metazoa</taxon>
        <taxon>Ecdysozoa</taxon>
        <taxon>Arthropoda</taxon>
        <taxon>Crustacea</taxon>
        <taxon>Multicrustacea</taxon>
        <taxon>Malacostraca</taxon>
        <taxon>Eumalacostraca</taxon>
        <taxon>Eucarida</taxon>
        <taxon>Decapoda</taxon>
        <taxon>Pleocyemata</taxon>
        <taxon>Brachyura</taxon>
        <taxon>Eubrachyura</taxon>
        <taxon>Portunoidea</taxon>
        <taxon>Portunidae</taxon>
        <taxon>Portuninae</taxon>
        <taxon>Portunus</taxon>
    </lineage>
</organism>
<protein>
    <submittedName>
        <fullName evidence="2">Uncharacterized protein</fullName>
    </submittedName>
</protein>
<gene>
    <name evidence="2" type="ORF">E2C01_088588</name>
</gene>